<dbReference type="EMBL" id="JELW01000044">
    <property type="protein sequence ID" value="EXU96799.1"/>
    <property type="molecule type" value="Genomic_DNA"/>
</dbReference>
<organism evidence="1 2">
    <name type="scientific">Metarhizium robertsii</name>
    <dbReference type="NCBI Taxonomy" id="568076"/>
    <lineage>
        <taxon>Eukaryota</taxon>
        <taxon>Fungi</taxon>
        <taxon>Dikarya</taxon>
        <taxon>Ascomycota</taxon>
        <taxon>Pezizomycotina</taxon>
        <taxon>Sordariomycetes</taxon>
        <taxon>Hypocreomycetidae</taxon>
        <taxon>Hypocreales</taxon>
        <taxon>Clavicipitaceae</taxon>
        <taxon>Metarhizium</taxon>
    </lineage>
</organism>
<evidence type="ECO:0000313" key="2">
    <source>
        <dbReference type="Proteomes" id="UP000030151"/>
    </source>
</evidence>
<proteinExistence type="predicted"/>
<accession>A0A0A1UP91</accession>
<reference evidence="1 2" key="1">
    <citation type="submission" date="2014-02" db="EMBL/GenBank/DDBJ databases">
        <title>The genome sequence of the entomopathogenic fungus Metarhizium robertsii ARSEF 2575.</title>
        <authorList>
            <person name="Giuliano Garisto Donzelli B."/>
            <person name="Roe B.A."/>
            <person name="Macmil S.L."/>
            <person name="Krasnoff S.B."/>
            <person name="Gibson D.M."/>
        </authorList>
    </citation>
    <scope>NUCLEOTIDE SEQUENCE [LARGE SCALE GENOMIC DNA]</scope>
    <source>
        <strain evidence="1 2">ARSEF 2575</strain>
    </source>
</reference>
<gene>
    <name evidence="1" type="ORF">X797_010044</name>
</gene>
<dbReference type="OrthoDB" id="5391496at2759"/>
<dbReference type="HOGENOM" id="CLU_071085_1_0_1"/>
<dbReference type="Proteomes" id="UP000030151">
    <property type="component" value="Unassembled WGS sequence"/>
</dbReference>
<comment type="caution">
    <text evidence="1">The sequence shown here is derived from an EMBL/GenBank/DDBJ whole genome shotgun (WGS) entry which is preliminary data.</text>
</comment>
<dbReference type="AlphaFoldDB" id="A0A0A1UP91"/>
<sequence>MAGLQPTILRPVTPSELLQYLIANTTYPTTVVVAWPRDQFTSALVQDIQQQESHRAEGANDEHSHTLLRATLLQTATARHINIVFAPTVTHLRAQLSTFSASKSRIPAPPRLDSLREPPALIVYGLLDIHRDGMEWSAQGISLSAAAFVESALRNKFRAVAVEARRTSDEEELEQSLKENVPVLTGTPLKEDGSWSGPIVPVGRVLGSWFKIDAKTDE</sequence>
<protein>
    <submittedName>
        <fullName evidence="1">Uncharacterized protein</fullName>
    </submittedName>
</protein>
<dbReference type="eggNOG" id="ENOG502SDG8">
    <property type="taxonomic scope" value="Eukaryota"/>
</dbReference>
<evidence type="ECO:0000313" key="1">
    <source>
        <dbReference type="EMBL" id="EXU96799.1"/>
    </source>
</evidence>
<name>A0A0A1UP91_9HYPO</name>